<dbReference type="EMBL" id="JACGXA010000001">
    <property type="protein sequence ID" value="MBA8805138.1"/>
    <property type="molecule type" value="Genomic_DNA"/>
</dbReference>
<dbReference type="AlphaFoldDB" id="A0A7W3PAZ6"/>
<evidence type="ECO:0000313" key="3">
    <source>
        <dbReference type="Proteomes" id="UP000580910"/>
    </source>
</evidence>
<sequence length="167" mass="17238">MVGVVAGGVVTWTRSDSDAGASAAATRPPDPASAARTSFPGLVAASGEPQLAGLRSADPRPGTVGTVAGPFDDRFDLGPLRVRGGVVSGSLHITSDVSDLLELQVLAGFYDARGHFLGTGRFVHHQTEEKQHTGPPSEVESFVITAPARFRDRVSAAVVGVPVLVNE</sequence>
<gene>
    <name evidence="2" type="ORF">FB382_003429</name>
</gene>
<keyword evidence="3" id="KW-1185">Reference proteome</keyword>
<organism evidence="2 3">
    <name type="scientific">Nocardioides ginsengisegetis</name>
    <dbReference type="NCBI Taxonomy" id="661491"/>
    <lineage>
        <taxon>Bacteria</taxon>
        <taxon>Bacillati</taxon>
        <taxon>Actinomycetota</taxon>
        <taxon>Actinomycetes</taxon>
        <taxon>Propionibacteriales</taxon>
        <taxon>Nocardioidaceae</taxon>
        <taxon>Nocardioides</taxon>
    </lineage>
</organism>
<reference evidence="2 3" key="1">
    <citation type="submission" date="2020-07" db="EMBL/GenBank/DDBJ databases">
        <title>Sequencing the genomes of 1000 actinobacteria strains.</title>
        <authorList>
            <person name="Klenk H.-P."/>
        </authorList>
    </citation>
    <scope>NUCLEOTIDE SEQUENCE [LARGE SCALE GENOMIC DNA]</scope>
    <source>
        <strain evidence="2 3">DSM 21349</strain>
    </source>
</reference>
<name>A0A7W3PAZ6_9ACTN</name>
<protein>
    <submittedName>
        <fullName evidence="2">Uncharacterized protein</fullName>
    </submittedName>
</protein>
<evidence type="ECO:0000256" key="1">
    <source>
        <dbReference type="SAM" id="MobiDB-lite"/>
    </source>
</evidence>
<evidence type="ECO:0000313" key="2">
    <source>
        <dbReference type="EMBL" id="MBA8805138.1"/>
    </source>
</evidence>
<dbReference type="Proteomes" id="UP000580910">
    <property type="component" value="Unassembled WGS sequence"/>
</dbReference>
<feature type="region of interest" description="Disordered" evidence="1">
    <location>
        <begin position="17"/>
        <end position="37"/>
    </location>
</feature>
<dbReference type="RefSeq" id="WP_220481401.1">
    <property type="nucleotide sequence ID" value="NZ_JACGXA010000001.1"/>
</dbReference>
<accession>A0A7W3PAZ6</accession>
<comment type="caution">
    <text evidence="2">The sequence shown here is derived from an EMBL/GenBank/DDBJ whole genome shotgun (WGS) entry which is preliminary data.</text>
</comment>
<proteinExistence type="predicted"/>